<proteinExistence type="predicted"/>
<name>A0ABW6KE27_9BACI</name>
<gene>
    <name evidence="1" type="ORF">ACFYKX_11120</name>
</gene>
<accession>A0ABW6KE27</accession>
<dbReference type="Proteomes" id="UP001601059">
    <property type="component" value="Unassembled WGS sequence"/>
</dbReference>
<dbReference type="EMBL" id="JBIACK010000004">
    <property type="protein sequence ID" value="MFE8701145.1"/>
    <property type="molecule type" value="Genomic_DNA"/>
</dbReference>
<evidence type="ECO:0000313" key="2">
    <source>
        <dbReference type="Proteomes" id="UP001601059"/>
    </source>
</evidence>
<protein>
    <submittedName>
        <fullName evidence="1">Uncharacterized protein</fullName>
    </submittedName>
</protein>
<keyword evidence="2" id="KW-1185">Reference proteome</keyword>
<evidence type="ECO:0000313" key="1">
    <source>
        <dbReference type="EMBL" id="MFE8701145.1"/>
    </source>
</evidence>
<comment type="caution">
    <text evidence="1">The sequence shown here is derived from an EMBL/GenBank/DDBJ whole genome shotgun (WGS) entry which is preliminary data.</text>
</comment>
<dbReference type="RefSeq" id="WP_389361004.1">
    <property type="nucleotide sequence ID" value="NZ_JBIACK010000004.1"/>
</dbReference>
<reference evidence="1 2" key="1">
    <citation type="submission" date="2024-08" db="EMBL/GenBank/DDBJ databases">
        <title>Two novel Cytobacillus novel species.</title>
        <authorList>
            <person name="Liu G."/>
        </authorList>
    </citation>
    <scope>NUCLEOTIDE SEQUENCE [LARGE SCALE GENOMIC DNA]</scope>
    <source>
        <strain evidence="1 2">FJAT-54145</strain>
    </source>
</reference>
<sequence length="226" mass="25984">MSRLVFYQDGCFYEPEESDSIRPGDLAKGNGQEGIVVEVQAETLIVKKKGVDKKSNWSRSDCLIFPKIRPEDVLNVPRKERFSAILSKRLHSDLLGGDLALPIQRLNAAFRIENITIEEAYSRISSHKCRDDLELILEDTTVTLYEHEKSILLHESIQHSLAKGQWFWVSPQVLERIETFSFSLEAGEKSFLDFVELESVIPDAAYQNILKLTEDVQESWDETYFE</sequence>
<organism evidence="1 2">
    <name type="scientific">Cytobacillus spartinae</name>
    <dbReference type="NCBI Taxonomy" id="3299023"/>
    <lineage>
        <taxon>Bacteria</taxon>
        <taxon>Bacillati</taxon>
        <taxon>Bacillota</taxon>
        <taxon>Bacilli</taxon>
        <taxon>Bacillales</taxon>
        <taxon>Bacillaceae</taxon>
        <taxon>Cytobacillus</taxon>
    </lineage>
</organism>